<evidence type="ECO:0000256" key="8">
    <source>
        <dbReference type="ARBA" id="ARBA00023098"/>
    </source>
</evidence>
<evidence type="ECO:0000256" key="6">
    <source>
        <dbReference type="ARBA" id="ARBA00022832"/>
    </source>
</evidence>
<dbReference type="InterPro" id="IPR006091">
    <property type="entry name" value="Acyl-CoA_Oxase/DH_mid-dom"/>
</dbReference>
<dbReference type="GO" id="GO:0071949">
    <property type="term" value="F:FAD binding"/>
    <property type="evidence" value="ECO:0007669"/>
    <property type="project" value="InterPro"/>
</dbReference>
<name>A0A8H5NMU1_9HYPO</name>
<evidence type="ECO:0000313" key="13">
    <source>
        <dbReference type="Proteomes" id="UP000582016"/>
    </source>
</evidence>
<dbReference type="PANTHER" id="PTHR10909">
    <property type="entry name" value="ELECTRON TRANSPORT OXIDOREDUCTASE"/>
    <property type="match status" value="1"/>
</dbReference>
<keyword evidence="5" id="KW-0274">FAD</keyword>
<proteinExistence type="inferred from homology"/>
<evidence type="ECO:0000256" key="4">
    <source>
        <dbReference type="ARBA" id="ARBA00022630"/>
    </source>
</evidence>
<dbReference type="OrthoDB" id="538336at2759"/>
<accession>A0A8H5NMU1</accession>
<keyword evidence="6" id="KW-0276">Fatty acid metabolism</keyword>
<dbReference type="Pfam" id="PF14749">
    <property type="entry name" value="Acyl-CoA_ox_N"/>
    <property type="match status" value="1"/>
</dbReference>
<dbReference type="FunFam" id="2.40.110.10:FF:000003">
    <property type="entry name" value="Acyl-coenzyme A oxidase"/>
    <property type="match status" value="1"/>
</dbReference>
<evidence type="ECO:0000256" key="9">
    <source>
        <dbReference type="ARBA" id="ARBA00023140"/>
    </source>
</evidence>
<keyword evidence="4" id="KW-0285">Flavoprotein</keyword>
<evidence type="ECO:0000259" key="10">
    <source>
        <dbReference type="Pfam" id="PF02770"/>
    </source>
</evidence>
<comment type="cofactor">
    <cofactor evidence="1">
        <name>FAD</name>
        <dbReference type="ChEBI" id="CHEBI:57692"/>
    </cofactor>
</comment>
<dbReference type="GO" id="GO:0005504">
    <property type="term" value="F:fatty acid binding"/>
    <property type="evidence" value="ECO:0007669"/>
    <property type="project" value="TreeGrafter"/>
</dbReference>
<dbReference type="GO" id="GO:0055088">
    <property type="term" value="P:lipid homeostasis"/>
    <property type="evidence" value="ECO:0007669"/>
    <property type="project" value="TreeGrafter"/>
</dbReference>
<evidence type="ECO:0000256" key="7">
    <source>
        <dbReference type="ARBA" id="ARBA00023002"/>
    </source>
</evidence>
<dbReference type="InterPro" id="IPR029320">
    <property type="entry name" value="Acyl-CoA_ox_N"/>
</dbReference>
<feature type="domain" description="Acyl-coenzyme A oxidase N-terminal" evidence="11">
    <location>
        <begin position="33"/>
        <end position="147"/>
    </location>
</feature>
<organism evidence="12 13">
    <name type="scientific">Fusarium phyllophilum</name>
    <dbReference type="NCBI Taxonomy" id="47803"/>
    <lineage>
        <taxon>Eukaryota</taxon>
        <taxon>Fungi</taxon>
        <taxon>Dikarya</taxon>
        <taxon>Ascomycota</taxon>
        <taxon>Pezizomycotina</taxon>
        <taxon>Sordariomycetes</taxon>
        <taxon>Hypocreomycetidae</taxon>
        <taxon>Hypocreales</taxon>
        <taxon>Nectriaceae</taxon>
        <taxon>Fusarium</taxon>
        <taxon>Fusarium fujikuroi species complex</taxon>
    </lineage>
</organism>
<evidence type="ECO:0000256" key="3">
    <source>
        <dbReference type="ARBA" id="ARBA00006288"/>
    </source>
</evidence>
<protein>
    <submittedName>
        <fullName evidence="12">Acyl oxidase</fullName>
    </submittedName>
</protein>
<evidence type="ECO:0000256" key="1">
    <source>
        <dbReference type="ARBA" id="ARBA00001974"/>
    </source>
</evidence>
<dbReference type="Gene3D" id="1.10.540.10">
    <property type="entry name" value="Acyl-CoA dehydrogenase/oxidase, N-terminal domain"/>
    <property type="match status" value="1"/>
</dbReference>
<keyword evidence="8" id="KW-0443">Lipid metabolism</keyword>
<evidence type="ECO:0000256" key="2">
    <source>
        <dbReference type="ARBA" id="ARBA00004275"/>
    </source>
</evidence>
<evidence type="ECO:0000259" key="11">
    <source>
        <dbReference type="Pfam" id="PF14749"/>
    </source>
</evidence>
<dbReference type="InterPro" id="IPR012258">
    <property type="entry name" value="Acyl-CoA_oxidase"/>
</dbReference>
<sequence>MPPQNPDWVKALKPSGPQGSELLAQERASSDINVDQLSTFLFTKEVLDRNEKILKILQADPVFDKEQNYFRGRTDRLEAALARGKALRRLSVKHNWNDEEHHAANDLISEPTPYGLHATMFLKTLEEQGTPTQHKLFLEKARNYEIIGCYAQTELGHGSNVRGLETTATWNHEDKTFTIHSPHLTASKWWIGSLGKAANHAVVVAQLILNGKPYGPHPFVVPIRDMKTHEPLPDIHVGDIGPKFGYNTMDNGFLLFNNVKIPHVNMLNRFSGVDPETGKYIRP</sequence>
<dbReference type="InterPro" id="IPR037069">
    <property type="entry name" value="AcylCoA_DH/ox_N_sf"/>
</dbReference>
<evidence type="ECO:0000256" key="5">
    <source>
        <dbReference type="ARBA" id="ARBA00022827"/>
    </source>
</evidence>
<keyword evidence="13" id="KW-1185">Reference proteome</keyword>
<dbReference type="GO" id="GO:0003997">
    <property type="term" value="F:acyl-CoA oxidase activity"/>
    <property type="evidence" value="ECO:0007669"/>
    <property type="project" value="InterPro"/>
</dbReference>
<dbReference type="Proteomes" id="UP000582016">
    <property type="component" value="Unassembled WGS sequence"/>
</dbReference>
<keyword evidence="9" id="KW-0576">Peroxisome</keyword>
<comment type="caution">
    <text evidence="12">The sequence shown here is derived from an EMBL/GenBank/DDBJ whole genome shotgun (WGS) entry which is preliminary data.</text>
</comment>
<dbReference type="GO" id="GO:0033540">
    <property type="term" value="P:fatty acid beta-oxidation using acyl-CoA oxidase"/>
    <property type="evidence" value="ECO:0007669"/>
    <property type="project" value="TreeGrafter"/>
</dbReference>
<dbReference type="Pfam" id="PF02770">
    <property type="entry name" value="Acyl-CoA_dh_M"/>
    <property type="match status" value="1"/>
</dbReference>
<gene>
    <name evidence="12" type="ORF">FPHYL_491</name>
</gene>
<dbReference type="InterPro" id="IPR046373">
    <property type="entry name" value="Acyl-CoA_Oxase/DH_mid-dom_sf"/>
</dbReference>
<comment type="similarity">
    <text evidence="3">Belongs to the acyl-CoA oxidase family.</text>
</comment>
<dbReference type="PANTHER" id="PTHR10909:SF250">
    <property type="entry name" value="PEROXISOMAL ACYL-COENZYME A OXIDASE 1"/>
    <property type="match status" value="1"/>
</dbReference>
<dbReference type="SUPFAM" id="SSF56645">
    <property type="entry name" value="Acyl-CoA dehydrogenase NM domain-like"/>
    <property type="match status" value="1"/>
</dbReference>
<dbReference type="Gene3D" id="2.40.110.10">
    <property type="entry name" value="Butyryl-CoA Dehydrogenase, subunit A, domain 2"/>
    <property type="match status" value="1"/>
</dbReference>
<comment type="subcellular location">
    <subcellularLocation>
        <location evidence="2">Peroxisome</location>
    </subcellularLocation>
</comment>
<dbReference type="EMBL" id="JAAOAQ010000014">
    <property type="protein sequence ID" value="KAF5571374.1"/>
    <property type="molecule type" value="Genomic_DNA"/>
</dbReference>
<dbReference type="InterPro" id="IPR009100">
    <property type="entry name" value="AcylCoA_DH/oxidase_NM_dom_sf"/>
</dbReference>
<feature type="domain" description="Acyl-CoA oxidase/dehydrogenase middle" evidence="10">
    <location>
        <begin position="149"/>
        <end position="259"/>
    </location>
</feature>
<dbReference type="GO" id="GO:0005777">
    <property type="term" value="C:peroxisome"/>
    <property type="evidence" value="ECO:0007669"/>
    <property type="project" value="UniProtKB-SubCell"/>
</dbReference>
<reference evidence="12 13" key="1">
    <citation type="submission" date="2020-05" db="EMBL/GenBank/DDBJ databases">
        <title>Identification and distribution of gene clusters putatively required for synthesis of sphingolipid metabolism inhibitors in phylogenetically diverse species of the filamentous fungus Fusarium.</title>
        <authorList>
            <person name="Kim H.-S."/>
            <person name="Busman M."/>
            <person name="Brown D.W."/>
            <person name="Divon H."/>
            <person name="Uhlig S."/>
            <person name="Proctor R.H."/>
        </authorList>
    </citation>
    <scope>NUCLEOTIDE SEQUENCE [LARGE SCALE GENOMIC DNA]</scope>
    <source>
        <strain evidence="12 13">NRRL 13617</strain>
    </source>
</reference>
<dbReference type="AlphaFoldDB" id="A0A8H5NMU1"/>
<evidence type="ECO:0000313" key="12">
    <source>
        <dbReference type="EMBL" id="KAF5571374.1"/>
    </source>
</evidence>
<keyword evidence="7" id="KW-0560">Oxidoreductase</keyword>